<dbReference type="Proteomes" id="UP000190951">
    <property type="component" value="Chromosome"/>
</dbReference>
<dbReference type="STRING" id="84029.CROST_37510"/>
<dbReference type="AlphaFoldDB" id="A0A1S8KZS8"/>
<sequence length="381" mass="41843">MKKQLTYLLTSFMLSLCITPTSSVFAAKNIHTNINSENQNTTLLNNISSNKSISNVLLTGRFDTSDSVGPTFAWSNSSIKANFKGTGISVNLKSSGNDWFDVIIDGDVQAPIGITTNTTSPFILASGLKKGTHTVELVKRTEPLVGETQFLGFTVTDGHLLPSPKPSSKRIMFIGDSITAAFGNEGANQYEDFSPAKENAYLSYAAMTARNLHADLMNISWSGKGIYLNADKTTTDVMPELYNRILPNNKTNLWNSQNWIPQVVVINLGTNDFESGVAVDKTTFVKGYSDFVDLIRKEYPKADIYCAIGPGLVGENLIMQRSYVTNIVNSKKSSGDNKLYFIEFPIQDPANGYGEDWHPSIKTHTLMANQLTSQIKSNSGW</sequence>
<dbReference type="GO" id="GO:0052689">
    <property type="term" value="F:carboxylic ester hydrolase activity"/>
    <property type="evidence" value="ECO:0007669"/>
    <property type="project" value="InterPro"/>
</dbReference>
<feature type="domain" description="SGNH hydrolase-type esterase" evidence="1">
    <location>
        <begin position="173"/>
        <end position="323"/>
    </location>
</feature>
<gene>
    <name evidence="3" type="primary">celE_3</name>
    <name evidence="3" type="ORF">CROST_027860</name>
</gene>
<dbReference type="InterPro" id="IPR037461">
    <property type="entry name" value="CtCE2-like_dom"/>
</dbReference>
<dbReference type="PANTHER" id="PTHR37834">
    <property type="entry name" value="GDSL-LIKE LIPASE/ACYLHYDROLASE DOMAIN PROTEIN (AFU_ORTHOLOGUE AFUA_2G00620)"/>
    <property type="match status" value="1"/>
</dbReference>
<name>A0A1S8KZS8_9CLOT</name>
<dbReference type="InterPro" id="IPR052762">
    <property type="entry name" value="PCW_deacetylase/CE"/>
</dbReference>
<dbReference type="Gene3D" id="3.40.50.1110">
    <property type="entry name" value="SGNH hydrolase"/>
    <property type="match status" value="1"/>
</dbReference>
<dbReference type="SUPFAM" id="SSF52266">
    <property type="entry name" value="SGNH hydrolase"/>
    <property type="match status" value="1"/>
</dbReference>
<dbReference type="EMBL" id="CP096983">
    <property type="protein sequence ID" value="URZ12069.1"/>
    <property type="molecule type" value="Genomic_DNA"/>
</dbReference>
<dbReference type="InterPro" id="IPR013830">
    <property type="entry name" value="SGNH_hydro"/>
</dbReference>
<organism evidence="3 4">
    <name type="scientific">Clostridium felsineum</name>
    <dbReference type="NCBI Taxonomy" id="36839"/>
    <lineage>
        <taxon>Bacteria</taxon>
        <taxon>Bacillati</taxon>
        <taxon>Bacillota</taxon>
        <taxon>Clostridia</taxon>
        <taxon>Eubacteriales</taxon>
        <taxon>Clostridiaceae</taxon>
        <taxon>Clostridium</taxon>
    </lineage>
</organism>
<dbReference type="Gene3D" id="2.60.120.260">
    <property type="entry name" value="Galactose-binding domain-like"/>
    <property type="match status" value="1"/>
</dbReference>
<dbReference type="PANTHER" id="PTHR37834:SF2">
    <property type="entry name" value="ESTERASE, SGNH HYDROLASE-TYPE"/>
    <property type="match status" value="1"/>
</dbReference>
<feature type="domain" description="Carbohydrate esterase 2 N-terminal" evidence="2">
    <location>
        <begin position="59"/>
        <end position="164"/>
    </location>
</feature>
<dbReference type="InterPro" id="IPR036514">
    <property type="entry name" value="SGNH_hydro_sf"/>
</dbReference>
<evidence type="ECO:0000313" key="4">
    <source>
        <dbReference type="Proteomes" id="UP000190951"/>
    </source>
</evidence>
<keyword evidence="4" id="KW-1185">Reference proteome</keyword>
<dbReference type="CDD" id="cd01831">
    <property type="entry name" value="Endoglucanase_E_like"/>
    <property type="match status" value="1"/>
</dbReference>
<evidence type="ECO:0000259" key="2">
    <source>
        <dbReference type="Pfam" id="PF17996"/>
    </source>
</evidence>
<evidence type="ECO:0000259" key="1">
    <source>
        <dbReference type="Pfam" id="PF13472"/>
    </source>
</evidence>
<dbReference type="Pfam" id="PF17996">
    <property type="entry name" value="CE2_N"/>
    <property type="match status" value="1"/>
</dbReference>
<dbReference type="RefSeq" id="WP_077832093.1">
    <property type="nucleotide sequence ID" value="NZ_CP096983.1"/>
</dbReference>
<reference evidence="3 4" key="1">
    <citation type="submission" date="2022-04" db="EMBL/GenBank/DDBJ databases">
        <title>Genome sequence of C. roseum typestrain.</title>
        <authorList>
            <person name="Poehlein A."/>
            <person name="Schoch T."/>
            <person name="Duerre P."/>
            <person name="Daniel R."/>
        </authorList>
    </citation>
    <scope>NUCLEOTIDE SEQUENCE [LARGE SCALE GENOMIC DNA]</scope>
    <source>
        <strain evidence="3 4">DSM 7320</strain>
    </source>
</reference>
<dbReference type="KEGG" id="crw:CROST_027860"/>
<evidence type="ECO:0000313" key="3">
    <source>
        <dbReference type="EMBL" id="URZ12069.1"/>
    </source>
</evidence>
<proteinExistence type="predicted"/>
<protein>
    <submittedName>
        <fullName evidence="3">Cellulase/esterase CelE</fullName>
    </submittedName>
</protein>
<dbReference type="InterPro" id="IPR040794">
    <property type="entry name" value="CE2_N"/>
</dbReference>
<dbReference type="Pfam" id="PF13472">
    <property type="entry name" value="Lipase_GDSL_2"/>
    <property type="match status" value="1"/>
</dbReference>
<accession>A0A1S8KZS8</accession>